<dbReference type="AlphaFoldDB" id="A0AAN9EX58"/>
<reference evidence="2 3" key="1">
    <citation type="submission" date="2024-01" db="EMBL/GenBank/DDBJ databases">
        <title>The genomes of 5 underutilized Papilionoideae crops provide insights into root nodulation and disease resistance.</title>
        <authorList>
            <person name="Yuan L."/>
        </authorList>
    </citation>
    <scope>NUCLEOTIDE SEQUENCE [LARGE SCALE GENOMIC DNA]</scope>
    <source>
        <strain evidence="2">LY-2023</strain>
        <tissue evidence="2">Leaf</tissue>
    </source>
</reference>
<evidence type="ECO:0000313" key="3">
    <source>
        <dbReference type="Proteomes" id="UP001359559"/>
    </source>
</evidence>
<dbReference type="Proteomes" id="UP001359559">
    <property type="component" value="Unassembled WGS sequence"/>
</dbReference>
<dbReference type="Gene3D" id="3.40.50.1820">
    <property type="entry name" value="alpha/beta hydrolase"/>
    <property type="match status" value="1"/>
</dbReference>
<dbReference type="InterPro" id="IPR029058">
    <property type="entry name" value="AB_hydrolase_fold"/>
</dbReference>
<organism evidence="2 3">
    <name type="scientific">Clitoria ternatea</name>
    <name type="common">Butterfly pea</name>
    <dbReference type="NCBI Taxonomy" id="43366"/>
    <lineage>
        <taxon>Eukaryota</taxon>
        <taxon>Viridiplantae</taxon>
        <taxon>Streptophyta</taxon>
        <taxon>Embryophyta</taxon>
        <taxon>Tracheophyta</taxon>
        <taxon>Spermatophyta</taxon>
        <taxon>Magnoliopsida</taxon>
        <taxon>eudicotyledons</taxon>
        <taxon>Gunneridae</taxon>
        <taxon>Pentapetalae</taxon>
        <taxon>rosids</taxon>
        <taxon>fabids</taxon>
        <taxon>Fabales</taxon>
        <taxon>Fabaceae</taxon>
        <taxon>Papilionoideae</taxon>
        <taxon>50 kb inversion clade</taxon>
        <taxon>NPAAA clade</taxon>
        <taxon>indigoferoid/millettioid clade</taxon>
        <taxon>Phaseoleae</taxon>
        <taxon>Clitoria</taxon>
    </lineage>
</organism>
<name>A0AAN9EX58_CLITE</name>
<evidence type="ECO:0000259" key="1">
    <source>
        <dbReference type="Pfam" id="PF01738"/>
    </source>
</evidence>
<dbReference type="GO" id="GO:0016787">
    <property type="term" value="F:hydrolase activity"/>
    <property type="evidence" value="ECO:0007669"/>
    <property type="project" value="InterPro"/>
</dbReference>
<protein>
    <recommendedName>
        <fullName evidence="1">Dienelactone hydrolase domain-containing protein</fullName>
    </recommendedName>
</protein>
<comment type="caution">
    <text evidence="2">The sequence shown here is derived from an EMBL/GenBank/DDBJ whole genome shotgun (WGS) entry which is preliminary data.</text>
</comment>
<sequence length="241" mass="26041">MLGADCSSNPPILNGSSGAGYVANFGGVSSYIIGSHLSLLAIVLVSDVYGYKTPNLRKIADKVAAAGYFVVVPDFFHGDPFDRNNTNRPMPVWIKDHQPDKGVETAKPIIEALKRQGVSAIGAAGFCWGGKTVVDLANSGEIQVAVLSHPTYVTVDDIERINIPIAILGGQNDTAFPPAKLHQFAQILNAKKPKVDSYAKVFPNVAHGWTLRYGPNDPKAVKAAEEAHKDMLNWFDKHLKH</sequence>
<dbReference type="EMBL" id="JAYKXN010000008">
    <property type="protein sequence ID" value="KAK7264538.1"/>
    <property type="molecule type" value="Genomic_DNA"/>
</dbReference>
<dbReference type="InterPro" id="IPR002925">
    <property type="entry name" value="Dienelactn_hydro"/>
</dbReference>
<dbReference type="SUPFAM" id="SSF53474">
    <property type="entry name" value="alpha/beta-Hydrolases"/>
    <property type="match status" value="1"/>
</dbReference>
<keyword evidence="3" id="KW-1185">Reference proteome</keyword>
<accession>A0AAN9EX58</accession>
<evidence type="ECO:0000313" key="2">
    <source>
        <dbReference type="EMBL" id="KAK7264538.1"/>
    </source>
</evidence>
<dbReference type="PANTHER" id="PTHR17630">
    <property type="entry name" value="DIENELACTONE HYDROLASE"/>
    <property type="match status" value="1"/>
</dbReference>
<feature type="domain" description="Dienelactone hydrolase" evidence="1">
    <location>
        <begin position="36"/>
        <end position="238"/>
    </location>
</feature>
<dbReference type="PANTHER" id="PTHR17630:SF82">
    <property type="entry name" value="ENDO-1,3-1,4-BETA-D-GLUCANASE-LIKE PROTEIN"/>
    <property type="match status" value="1"/>
</dbReference>
<gene>
    <name evidence="2" type="ORF">RJT34_32147</name>
</gene>
<proteinExistence type="predicted"/>
<dbReference type="Pfam" id="PF01738">
    <property type="entry name" value="DLH"/>
    <property type="match status" value="1"/>
</dbReference>